<evidence type="ECO:0000256" key="3">
    <source>
        <dbReference type="ARBA" id="ARBA00023125"/>
    </source>
</evidence>
<dbReference type="PANTHER" id="PTHR30408">
    <property type="entry name" value="TYPE-1 RESTRICTION ENZYME ECOKI SPECIFICITY PROTEIN"/>
    <property type="match status" value="1"/>
</dbReference>
<dbReference type="Proteomes" id="UP000276103">
    <property type="component" value="Unassembled WGS sequence"/>
</dbReference>
<protein>
    <recommendedName>
        <fullName evidence="4">Type I restriction modification DNA specificity domain-containing protein</fullName>
    </recommendedName>
</protein>
<dbReference type="InterPro" id="IPR000055">
    <property type="entry name" value="Restrct_endonuc_typeI_TRD"/>
</dbReference>
<dbReference type="InterPro" id="IPR044946">
    <property type="entry name" value="Restrct_endonuc_typeI_TRD_sf"/>
</dbReference>
<sequence>MYAQAEELLLSELNLKDWKPTEENIAIKSFSSSFLASCRLDAEYYQPKYDQLFTSVKTASLQKGWELKRLGTLSSKFKYGTSEQLEYIDNGVPFLRIADLQKYRFSEKDLKYISLEAATKQQQASAITGDVLISRSGTLGIATVITENLNNSIFGSYFILTKPNPKIINPTYLALYINSLAGKFQTEQANTGGIQTNLTIPVIESLLIACPSLEVQHVFVDKVIQSYKAEDTSYLLLEIAKIGVEKAIETDETTATAWINQQLAALGINSLDE</sequence>
<gene>
    <name evidence="5" type="ORF">DSM107003_38060</name>
</gene>
<evidence type="ECO:0000256" key="1">
    <source>
        <dbReference type="ARBA" id="ARBA00010923"/>
    </source>
</evidence>
<keyword evidence="3" id="KW-0238">DNA-binding</keyword>
<reference evidence="5 6" key="1">
    <citation type="journal article" date="2019" name="Genome Biol. Evol.">
        <title>Day and night: Metabolic profiles and evolutionary relationships of six axenic non-marine cyanobacteria.</title>
        <authorList>
            <person name="Will S.E."/>
            <person name="Henke P."/>
            <person name="Boedeker C."/>
            <person name="Huang S."/>
            <person name="Brinkmann H."/>
            <person name="Rohde M."/>
            <person name="Jarek M."/>
            <person name="Friedl T."/>
            <person name="Seufert S."/>
            <person name="Schumacher M."/>
            <person name="Overmann J."/>
            <person name="Neumann-Schaal M."/>
            <person name="Petersen J."/>
        </authorList>
    </citation>
    <scope>NUCLEOTIDE SEQUENCE [LARGE SCALE GENOMIC DNA]</scope>
    <source>
        <strain evidence="5 6">SAG 1403-4b</strain>
    </source>
</reference>
<organism evidence="5 6">
    <name type="scientific">Trichormus variabilis SAG 1403-4b</name>
    <dbReference type="NCBI Taxonomy" id="447716"/>
    <lineage>
        <taxon>Bacteria</taxon>
        <taxon>Bacillati</taxon>
        <taxon>Cyanobacteriota</taxon>
        <taxon>Cyanophyceae</taxon>
        <taxon>Nostocales</taxon>
        <taxon>Nostocaceae</taxon>
        <taxon>Trichormus</taxon>
    </lineage>
</organism>
<dbReference type="SUPFAM" id="SSF116734">
    <property type="entry name" value="DNA methylase specificity domain"/>
    <property type="match status" value="1"/>
</dbReference>
<comment type="caution">
    <text evidence="5">The sequence shown here is derived from an EMBL/GenBank/DDBJ whole genome shotgun (WGS) entry which is preliminary data.</text>
</comment>
<dbReference type="GO" id="GO:0009307">
    <property type="term" value="P:DNA restriction-modification system"/>
    <property type="evidence" value="ECO:0007669"/>
    <property type="project" value="UniProtKB-KW"/>
</dbReference>
<evidence type="ECO:0000259" key="4">
    <source>
        <dbReference type="Pfam" id="PF01420"/>
    </source>
</evidence>
<accession>A0A433UK77</accession>
<dbReference type="AlphaFoldDB" id="A0A433UK77"/>
<proteinExistence type="inferred from homology"/>
<keyword evidence="2" id="KW-0680">Restriction system</keyword>
<evidence type="ECO:0000313" key="5">
    <source>
        <dbReference type="EMBL" id="RUS94273.1"/>
    </source>
</evidence>
<name>A0A433UK77_ANAVA</name>
<comment type="similarity">
    <text evidence="1">Belongs to the type-I restriction system S methylase family.</text>
</comment>
<dbReference type="PANTHER" id="PTHR30408:SF12">
    <property type="entry name" value="TYPE I RESTRICTION ENZYME MJAVIII SPECIFICITY SUBUNIT"/>
    <property type="match status" value="1"/>
</dbReference>
<dbReference type="RefSeq" id="WP_127055653.1">
    <property type="nucleotide sequence ID" value="NZ_RSCM01000014.1"/>
</dbReference>
<dbReference type="GO" id="GO:0003677">
    <property type="term" value="F:DNA binding"/>
    <property type="evidence" value="ECO:0007669"/>
    <property type="project" value="UniProtKB-KW"/>
</dbReference>
<feature type="domain" description="Type I restriction modification DNA specificity" evidence="4">
    <location>
        <begin position="63"/>
        <end position="222"/>
    </location>
</feature>
<dbReference type="EMBL" id="RSCM01000014">
    <property type="protein sequence ID" value="RUS94273.1"/>
    <property type="molecule type" value="Genomic_DNA"/>
</dbReference>
<evidence type="ECO:0000256" key="2">
    <source>
        <dbReference type="ARBA" id="ARBA00022747"/>
    </source>
</evidence>
<keyword evidence="6" id="KW-1185">Reference proteome</keyword>
<dbReference type="Gene3D" id="3.90.220.20">
    <property type="entry name" value="DNA methylase specificity domains"/>
    <property type="match status" value="1"/>
</dbReference>
<dbReference type="OrthoDB" id="9815652at2"/>
<dbReference type="InterPro" id="IPR052021">
    <property type="entry name" value="Type-I_RS_S_subunit"/>
</dbReference>
<dbReference type="Pfam" id="PF01420">
    <property type="entry name" value="Methylase_S"/>
    <property type="match status" value="1"/>
</dbReference>
<evidence type="ECO:0000313" key="6">
    <source>
        <dbReference type="Proteomes" id="UP000276103"/>
    </source>
</evidence>